<dbReference type="PROSITE" id="PS51257">
    <property type="entry name" value="PROKAR_LIPOPROTEIN"/>
    <property type="match status" value="1"/>
</dbReference>
<proteinExistence type="predicted"/>
<feature type="transmembrane region" description="Helical" evidence="6">
    <location>
        <begin position="81"/>
        <end position="99"/>
    </location>
</feature>
<dbReference type="InterPro" id="IPR000620">
    <property type="entry name" value="EamA_dom"/>
</dbReference>
<dbReference type="Proteomes" id="UP000297288">
    <property type="component" value="Unassembled WGS sequence"/>
</dbReference>
<comment type="subcellular location">
    <subcellularLocation>
        <location evidence="1">Cell membrane</location>
        <topology evidence="1">Multi-pass membrane protein</topology>
    </subcellularLocation>
</comment>
<feature type="transmembrane region" description="Helical" evidence="6">
    <location>
        <begin position="259"/>
        <end position="278"/>
    </location>
</feature>
<protein>
    <submittedName>
        <fullName evidence="8">DMT family transporter</fullName>
    </submittedName>
</protein>
<feature type="transmembrane region" description="Helical" evidence="6">
    <location>
        <begin position="227"/>
        <end position="247"/>
    </location>
</feature>
<dbReference type="PANTHER" id="PTHR32322:SF18">
    <property type="entry name" value="S-ADENOSYLMETHIONINE_S-ADENOSYLHOMOCYSTEINE TRANSPORTER"/>
    <property type="match status" value="1"/>
</dbReference>
<feature type="transmembrane region" description="Helical" evidence="6">
    <location>
        <begin position="140"/>
        <end position="157"/>
    </location>
</feature>
<evidence type="ECO:0000256" key="4">
    <source>
        <dbReference type="ARBA" id="ARBA00022989"/>
    </source>
</evidence>
<organism evidence="8 9">
    <name type="scientific">Geotoga petraea</name>
    <dbReference type="NCBI Taxonomy" id="28234"/>
    <lineage>
        <taxon>Bacteria</taxon>
        <taxon>Thermotogati</taxon>
        <taxon>Thermotogota</taxon>
        <taxon>Thermotogae</taxon>
        <taxon>Petrotogales</taxon>
        <taxon>Petrotogaceae</taxon>
        <taxon>Geotoga</taxon>
    </lineage>
</organism>
<feature type="transmembrane region" description="Helical" evidence="6">
    <location>
        <begin position="111"/>
        <end position="128"/>
    </location>
</feature>
<sequence length="312" mass="35085">MGEKHILENKYIIFFVALLACLLWGSAFPTLKVSFQELNLSNNDIWSKVLFAGFRFFGSSILLFIFLLFRKEKMRIKLNPLYKIFILGLLQTTLQYFFFYNGLANTSGMKAAILQSSSTFFVVILAHFIYNDDKINNRKIIGLTTGFLGIILANWGSGFNLDFSFNGEGFLLIAGLVASFGTILAKYLTINLNPFLITAIQMLFGSTILIVIGSFKVGFFSLDFNLLSFSLLIYSSLLSAVAFSLWYSLLKYNKAGEVTIYRFMIPISGSVLSSIFIPGEKLNIQILFALLMVAIGIISINYRKRNNTETSI</sequence>
<dbReference type="EMBL" id="SRME01000002">
    <property type="protein sequence ID" value="TGG88311.1"/>
    <property type="molecule type" value="Genomic_DNA"/>
</dbReference>
<evidence type="ECO:0000313" key="9">
    <source>
        <dbReference type="Proteomes" id="UP000297288"/>
    </source>
</evidence>
<feature type="transmembrane region" description="Helical" evidence="6">
    <location>
        <begin position="169"/>
        <end position="188"/>
    </location>
</feature>
<evidence type="ECO:0000256" key="3">
    <source>
        <dbReference type="ARBA" id="ARBA00022692"/>
    </source>
</evidence>
<gene>
    <name evidence="8" type="ORF">E4650_04530</name>
</gene>
<feature type="domain" description="EamA" evidence="7">
    <location>
        <begin position="14"/>
        <end position="154"/>
    </location>
</feature>
<dbReference type="SUPFAM" id="SSF103481">
    <property type="entry name" value="Multidrug resistance efflux transporter EmrE"/>
    <property type="match status" value="2"/>
</dbReference>
<dbReference type="Pfam" id="PF00892">
    <property type="entry name" value="EamA"/>
    <property type="match status" value="2"/>
</dbReference>
<dbReference type="PANTHER" id="PTHR32322">
    <property type="entry name" value="INNER MEMBRANE TRANSPORTER"/>
    <property type="match status" value="1"/>
</dbReference>
<dbReference type="GO" id="GO:0005886">
    <property type="term" value="C:plasma membrane"/>
    <property type="evidence" value="ECO:0007669"/>
    <property type="project" value="UniProtKB-SubCell"/>
</dbReference>
<feature type="transmembrane region" description="Helical" evidence="6">
    <location>
        <begin position="284"/>
        <end position="302"/>
    </location>
</feature>
<dbReference type="InterPro" id="IPR037185">
    <property type="entry name" value="EmrE-like"/>
</dbReference>
<feature type="transmembrane region" description="Helical" evidence="6">
    <location>
        <begin position="49"/>
        <end position="69"/>
    </location>
</feature>
<evidence type="ECO:0000256" key="2">
    <source>
        <dbReference type="ARBA" id="ARBA00022475"/>
    </source>
</evidence>
<evidence type="ECO:0000256" key="6">
    <source>
        <dbReference type="SAM" id="Phobius"/>
    </source>
</evidence>
<dbReference type="InterPro" id="IPR050638">
    <property type="entry name" value="AA-Vitamin_Transporters"/>
</dbReference>
<feature type="transmembrane region" description="Helical" evidence="6">
    <location>
        <begin position="195"/>
        <end position="215"/>
    </location>
</feature>
<dbReference type="RefSeq" id="WP_135402729.1">
    <property type="nucleotide sequence ID" value="NZ_SRME01000002.1"/>
</dbReference>
<reference evidence="8 9" key="1">
    <citation type="submission" date="2019-04" db="EMBL/GenBank/DDBJ databases">
        <title>Draft genome sequence data and analysis of a Fermenting Bacterium, Geotoga petraea strain HO-Geo1, isolated from heavy-oil petroleum reservoir in Russia.</title>
        <authorList>
            <person name="Grouzdev D.S."/>
            <person name="Semenova E.M."/>
            <person name="Sokolova D.S."/>
            <person name="Tourova T.P."/>
            <person name="Poltaraus A.B."/>
            <person name="Nazina T.N."/>
        </authorList>
    </citation>
    <scope>NUCLEOTIDE SEQUENCE [LARGE SCALE GENOMIC DNA]</scope>
    <source>
        <strain evidence="8 9">HO-Geo1</strain>
    </source>
</reference>
<keyword evidence="5 6" id="KW-0472">Membrane</keyword>
<comment type="caution">
    <text evidence="8">The sequence shown here is derived from an EMBL/GenBank/DDBJ whole genome shotgun (WGS) entry which is preliminary data.</text>
</comment>
<dbReference type="OrthoDB" id="3190463at2"/>
<keyword evidence="2" id="KW-1003">Cell membrane</keyword>
<name>A0A4Z0VWB6_9BACT</name>
<evidence type="ECO:0000313" key="8">
    <source>
        <dbReference type="EMBL" id="TGG88311.1"/>
    </source>
</evidence>
<evidence type="ECO:0000256" key="5">
    <source>
        <dbReference type="ARBA" id="ARBA00023136"/>
    </source>
</evidence>
<dbReference type="AlphaFoldDB" id="A0A4Z0VWB6"/>
<accession>A0A4Z0VWB6</accession>
<evidence type="ECO:0000256" key="1">
    <source>
        <dbReference type="ARBA" id="ARBA00004651"/>
    </source>
</evidence>
<keyword evidence="3 6" id="KW-0812">Transmembrane</keyword>
<feature type="transmembrane region" description="Helical" evidence="6">
    <location>
        <begin position="12"/>
        <end position="29"/>
    </location>
</feature>
<evidence type="ECO:0000259" key="7">
    <source>
        <dbReference type="Pfam" id="PF00892"/>
    </source>
</evidence>
<feature type="domain" description="EamA" evidence="7">
    <location>
        <begin position="167"/>
        <end position="301"/>
    </location>
</feature>
<keyword evidence="4 6" id="KW-1133">Transmembrane helix</keyword>